<keyword evidence="1" id="KW-0472">Membrane</keyword>
<dbReference type="RefSeq" id="WP_279580870.1">
    <property type="nucleotide sequence ID" value="NZ_BAAANY010000019.1"/>
</dbReference>
<dbReference type="PANTHER" id="PTHR39419:SF1">
    <property type="entry name" value="SLL0814 PROTEIN"/>
    <property type="match status" value="1"/>
</dbReference>
<dbReference type="EMBL" id="BAAANY010000019">
    <property type="protein sequence ID" value="GAA1692847.1"/>
    <property type="molecule type" value="Genomic_DNA"/>
</dbReference>
<comment type="caution">
    <text evidence="2">The sequence shown here is derived from an EMBL/GenBank/DDBJ whole genome shotgun (WGS) entry which is preliminary data.</text>
</comment>
<feature type="transmembrane region" description="Helical" evidence="1">
    <location>
        <begin position="277"/>
        <end position="296"/>
    </location>
</feature>
<protein>
    <recommendedName>
        <fullName evidence="4">Carotenoid biosynthesis protein</fullName>
    </recommendedName>
</protein>
<organism evidence="2 3">
    <name type="scientific">Fodinicola feengrottensis</name>
    <dbReference type="NCBI Taxonomy" id="435914"/>
    <lineage>
        <taxon>Bacteria</taxon>
        <taxon>Bacillati</taxon>
        <taxon>Actinomycetota</taxon>
        <taxon>Actinomycetes</taxon>
        <taxon>Mycobacteriales</taxon>
        <taxon>Fodinicola</taxon>
    </lineage>
</organism>
<sequence>MLAQICYPLTSGTVRNFLTVATVLLFAATSITHAAATRGVSFAAVLVAVTAGGGFAVEAIGVATGWPFGSYVYAGTLGPRLLGVPLVIPFAWTMMAWPAWLVAGRLIRSSRWLRAGVAGWALASWDVFLDPQMVAAGHWRWLHPSPALPGIASVPLTNYAGWLAVALVLMTLLSAQSESDCHKNTVRHAPDRDNRNPIVQREAGAVRNCRTEVTLLPPPKRAGGGYVGLDVTYKDPTQHTPKRAFNRPDTPMMALYIWTYASSVLAHAVFLGLPASALAGAVAMGLVAVPLAVHLVRTHGR</sequence>
<evidence type="ECO:0008006" key="4">
    <source>
        <dbReference type="Google" id="ProtNLM"/>
    </source>
</evidence>
<dbReference type="PANTHER" id="PTHR39419">
    <property type="entry name" value="SLL0814 PROTEIN"/>
    <property type="match status" value="1"/>
</dbReference>
<dbReference type="Pfam" id="PF04240">
    <property type="entry name" value="Caroten_synth"/>
    <property type="match status" value="1"/>
</dbReference>
<evidence type="ECO:0000256" key="1">
    <source>
        <dbReference type="SAM" id="Phobius"/>
    </source>
</evidence>
<dbReference type="Proteomes" id="UP001500618">
    <property type="component" value="Unassembled WGS sequence"/>
</dbReference>
<evidence type="ECO:0000313" key="2">
    <source>
        <dbReference type="EMBL" id="GAA1692847.1"/>
    </source>
</evidence>
<feature type="transmembrane region" description="Helical" evidence="1">
    <location>
        <begin position="115"/>
        <end position="139"/>
    </location>
</feature>
<dbReference type="InterPro" id="IPR007354">
    <property type="entry name" value="CruF-like"/>
</dbReference>
<gene>
    <name evidence="2" type="ORF">GCM10009765_47760</name>
</gene>
<proteinExistence type="predicted"/>
<feature type="transmembrane region" description="Helical" evidence="1">
    <location>
        <begin position="253"/>
        <end position="271"/>
    </location>
</feature>
<feature type="transmembrane region" description="Helical" evidence="1">
    <location>
        <begin position="81"/>
        <end position="103"/>
    </location>
</feature>
<name>A0ABN2HSN8_9ACTN</name>
<accession>A0ABN2HSN8</accession>
<feature type="transmembrane region" description="Helical" evidence="1">
    <location>
        <begin position="17"/>
        <end position="36"/>
    </location>
</feature>
<feature type="transmembrane region" description="Helical" evidence="1">
    <location>
        <begin position="43"/>
        <end position="69"/>
    </location>
</feature>
<reference evidence="2 3" key="1">
    <citation type="journal article" date="2019" name="Int. J. Syst. Evol. Microbiol.">
        <title>The Global Catalogue of Microorganisms (GCM) 10K type strain sequencing project: providing services to taxonomists for standard genome sequencing and annotation.</title>
        <authorList>
            <consortium name="The Broad Institute Genomics Platform"/>
            <consortium name="The Broad Institute Genome Sequencing Center for Infectious Disease"/>
            <person name="Wu L."/>
            <person name="Ma J."/>
        </authorList>
    </citation>
    <scope>NUCLEOTIDE SEQUENCE [LARGE SCALE GENOMIC DNA]</scope>
    <source>
        <strain evidence="2 3">JCM 14718</strain>
    </source>
</reference>
<feature type="transmembrane region" description="Helical" evidence="1">
    <location>
        <begin position="159"/>
        <end position="175"/>
    </location>
</feature>
<keyword evidence="3" id="KW-1185">Reference proteome</keyword>
<evidence type="ECO:0000313" key="3">
    <source>
        <dbReference type="Proteomes" id="UP001500618"/>
    </source>
</evidence>
<keyword evidence="1" id="KW-1133">Transmembrane helix</keyword>
<keyword evidence="1" id="KW-0812">Transmembrane</keyword>